<comment type="pathway">
    <text evidence="1 7">Cofactor biosynthesis; adenosylcobalamin biosynthesis.</text>
</comment>
<evidence type="ECO:0000256" key="6">
    <source>
        <dbReference type="ARBA" id="ARBA00025166"/>
    </source>
</evidence>
<evidence type="ECO:0000256" key="1">
    <source>
        <dbReference type="ARBA" id="ARBA00004953"/>
    </source>
</evidence>
<feature type="domain" description="CobB/CobQ-like glutamine amidotransferase" evidence="9">
    <location>
        <begin position="287"/>
        <end position="496"/>
    </location>
</feature>
<accession>A0A8T3VYV7</accession>
<evidence type="ECO:0000313" key="10">
    <source>
        <dbReference type="EMBL" id="MBE6513195.1"/>
    </source>
</evidence>
<comment type="similarity">
    <text evidence="2 7">Belongs to the CobB/CobQ family. CobQ subfamily.</text>
</comment>
<dbReference type="InterPro" id="IPR033949">
    <property type="entry name" value="CobQ_GATase1"/>
</dbReference>
<dbReference type="PANTHER" id="PTHR21343">
    <property type="entry name" value="DETHIOBIOTIN SYNTHETASE"/>
    <property type="match status" value="1"/>
</dbReference>
<keyword evidence="4 7" id="KW-0169">Cobalamin biosynthesis</keyword>
<dbReference type="InterPro" id="IPR004459">
    <property type="entry name" value="CobQ_synth"/>
</dbReference>
<dbReference type="Pfam" id="PF07685">
    <property type="entry name" value="GATase_3"/>
    <property type="match status" value="1"/>
</dbReference>
<dbReference type="PROSITE" id="PS51273">
    <property type="entry name" value="GATASE_TYPE_1"/>
    <property type="match status" value="1"/>
</dbReference>
<dbReference type="InterPro" id="IPR029062">
    <property type="entry name" value="Class_I_gatase-like"/>
</dbReference>
<feature type="active site" description="Nucleophile" evidence="7">
    <location>
        <position position="369"/>
    </location>
</feature>
<dbReference type="InterPro" id="IPR002586">
    <property type="entry name" value="CobQ/CobB/MinD/ParA_Nub-bd_dom"/>
</dbReference>
<dbReference type="InterPro" id="IPR027417">
    <property type="entry name" value="P-loop_NTPase"/>
</dbReference>
<evidence type="ECO:0000259" key="8">
    <source>
        <dbReference type="Pfam" id="PF01656"/>
    </source>
</evidence>
<evidence type="ECO:0000256" key="7">
    <source>
        <dbReference type="HAMAP-Rule" id="MF_00028"/>
    </source>
</evidence>
<dbReference type="Proteomes" id="UP000732619">
    <property type="component" value="Unassembled WGS sequence"/>
</dbReference>
<dbReference type="CDD" id="cd05389">
    <property type="entry name" value="CobQ_N"/>
    <property type="match status" value="1"/>
</dbReference>
<dbReference type="NCBIfam" id="NF001989">
    <property type="entry name" value="PRK00784.1"/>
    <property type="match status" value="1"/>
</dbReference>
<feature type="active site" evidence="7">
    <location>
        <position position="489"/>
    </location>
</feature>
<comment type="caution">
    <text evidence="10">The sequence shown here is derived from an EMBL/GenBank/DDBJ whole genome shotgun (WGS) entry which is preliminary data.</text>
</comment>
<dbReference type="GO" id="GO:0003824">
    <property type="term" value="F:catalytic activity"/>
    <property type="evidence" value="ECO:0007669"/>
    <property type="project" value="InterPro"/>
</dbReference>
<gene>
    <name evidence="7 10" type="primary">cobQ</name>
    <name evidence="10" type="ORF">E7Z75_08665</name>
</gene>
<keyword evidence="5 7" id="KW-0315">Glutamine amidotransferase</keyword>
<dbReference type="NCBIfam" id="TIGR00313">
    <property type="entry name" value="cobQ"/>
    <property type="match status" value="1"/>
</dbReference>
<protein>
    <recommendedName>
        <fullName evidence="3 7">Probable cobyric acid synthase</fullName>
    </recommendedName>
</protein>
<dbReference type="PANTHER" id="PTHR21343:SF1">
    <property type="entry name" value="COBYRIC ACID SYNTHASE"/>
    <property type="match status" value="1"/>
</dbReference>
<evidence type="ECO:0000256" key="2">
    <source>
        <dbReference type="ARBA" id="ARBA00006205"/>
    </source>
</evidence>
<organism evidence="10 11">
    <name type="scientific">Methanobrevibacter olleyae</name>
    <dbReference type="NCBI Taxonomy" id="294671"/>
    <lineage>
        <taxon>Archaea</taxon>
        <taxon>Methanobacteriati</taxon>
        <taxon>Methanobacteriota</taxon>
        <taxon>Methanomada group</taxon>
        <taxon>Methanobacteria</taxon>
        <taxon>Methanobacteriales</taxon>
        <taxon>Methanobacteriaceae</taxon>
        <taxon>Methanobrevibacter</taxon>
    </lineage>
</organism>
<evidence type="ECO:0000313" key="11">
    <source>
        <dbReference type="Proteomes" id="UP000732619"/>
    </source>
</evidence>
<evidence type="ECO:0000256" key="5">
    <source>
        <dbReference type="ARBA" id="ARBA00022962"/>
    </source>
</evidence>
<feature type="domain" description="CobQ/CobB/MinD/ParA nucleotide binding" evidence="8">
    <location>
        <begin position="16"/>
        <end position="265"/>
    </location>
</feature>
<evidence type="ECO:0000256" key="3">
    <source>
        <dbReference type="ARBA" id="ARBA00014921"/>
    </source>
</evidence>
<dbReference type="AlphaFoldDB" id="A0A8T3VYV7"/>
<dbReference type="Pfam" id="PF01656">
    <property type="entry name" value="CbiA"/>
    <property type="match status" value="1"/>
</dbReference>
<sequence length="551" mass="61645">MKLIYKKLGKIMTKCLMIQGTASNAGKSLIVAALCRIYTKRGYKVAPFKSQNMSLNSYTTKENKEIAIAQVLQAKAANIEPTVDMNPILLKPKGESCSQVIIQGEAVGNKDFFRKYDKTKATQKDIDNDLMDDEDYRAIAKEAVIDSLNNLKKEYDIIIMEGAGSPAEINLREGDLANMGAAEIADANVLLVGDIDKGGVFASIAGTFLLLDDADRSRFKGVIINKFRGKQELLCSGIERLEEIIKVPVLGIVPYAENLQLPEEDSASLKEHDWTKEFESDDDHIIIGVIKLPKIANFTDIDPFDTEDDVEVRMIEVHNYQEKIKDVDALILPGTRNSTEDIMELEKSGLAKKIRELSTESQIPIIGICGGYQILGKKIYDKDHKESKLDEVEGLGLLDIESEFIREGKIVKQSLAAIEIDEDSGNDGMFHEIFSKINGEEVTGYELHEGTTNLISAKPLFKIEKGIGNNDNDQFDGAYSENVFGTYFHGIFNNYNIRREFLNHIRKSKGLEERIGEDPFETSVENSLEKLANIVEEALDMDYIDKLIFDE</sequence>
<dbReference type="SUPFAM" id="SSF52540">
    <property type="entry name" value="P-loop containing nucleoside triphosphate hydrolases"/>
    <property type="match status" value="1"/>
</dbReference>
<dbReference type="Gene3D" id="3.40.50.300">
    <property type="entry name" value="P-loop containing nucleotide triphosphate hydrolases"/>
    <property type="match status" value="1"/>
</dbReference>
<dbReference type="Gene3D" id="3.40.50.880">
    <property type="match status" value="1"/>
</dbReference>
<evidence type="ECO:0000259" key="9">
    <source>
        <dbReference type="Pfam" id="PF07685"/>
    </source>
</evidence>
<dbReference type="HAMAP" id="MF_00028">
    <property type="entry name" value="CobQ"/>
    <property type="match status" value="1"/>
</dbReference>
<dbReference type="GO" id="GO:0009236">
    <property type="term" value="P:cobalamin biosynthetic process"/>
    <property type="evidence" value="ECO:0007669"/>
    <property type="project" value="UniProtKB-UniRule"/>
</dbReference>
<reference evidence="10" key="1">
    <citation type="submission" date="2019-04" db="EMBL/GenBank/DDBJ databases">
        <title>Evolution of Biomass-Degrading Anaerobic Consortia Revealed by Metagenomics.</title>
        <authorList>
            <person name="Peng X."/>
        </authorList>
    </citation>
    <scope>NUCLEOTIDE SEQUENCE</scope>
    <source>
        <strain evidence="10">SIG14</strain>
    </source>
</reference>
<dbReference type="CDD" id="cd01750">
    <property type="entry name" value="GATase1_CobQ"/>
    <property type="match status" value="1"/>
</dbReference>
<dbReference type="PROSITE" id="PS51274">
    <property type="entry name" value="GATASE_COBBQ"/>
    <property type="match status" value="1"/>
</dbReference>
<dbReference type="SUPFAM" id="SSF52317">
    <property type="entry name" value="Class I glutamine amidotransferase-like"/>
    <property type="match status" value="1"/>
</dbReference>
<dbReference type="GO" id="GO:0015420">
    <property type="term" value="F:ABC-type vitamin B12 transporter activity"/>
    <property type="evidence" value="ECO:0007669"/>
    <property type="project" value="UniProtKB-UniRule"/>
</dbReference>
<dbReference type="InterPro" id="IPR047045">
    <property type="entry name" value="CobQ_N"/>
</dbReference>
<dbReference type="EMBL" id="SUTG01000056">
    <property type="protein sequence ID" value="MBE6513195.1"/>
    <property type="molecule type" value="Genomic_DNA"/>
</dbReference>
<name>A0A8T3VYV7_METOL</name>
<dbReference type="InterPro" id="IPR011698">
    <property type="entry name" value="GATase_3"/>
</dbReference>
<evidence type="ECO:0000256" key="4">
    <source>
        <dbReference type="ARBA" id="ARBA00022573"/>
    </source>
</evidence>
<comment type="function">
    <text evidence="6 7">Catalyzes amidations at positions B, D, E, and G on adenosylcobyrinic A,C-diamide. NH(2) groups are provided by glutamine, and one molecule of ATP is hydrogenolyzed for each amidation.</text>
</comment>
<proteinExistence type="inferred from homology"/>